<protein>
    <submittedName>
        <fullName evidence="1">Uncharacterized protein</fullName>
    </submittedName>
</protein>
<proteinExistence type="predicted"/>
<sequence length="87" mass="10048">MISLHKTYSLIARLCIDQQYGLRVRCRHRGACVDKSIRQTLGHASGSLYVQNTAPHSKDPRTNRIRHLQRGDRTEIQLSCCSRHHHC</sequence>
<evidence type="ECO:0000313" key="1">
    <source>
        <dbReference type="EMBL" id="KAF2494740.1"/>
    </source>
</evidence>
<reference evidence="1" key="1">
    <citation type="journal article" date="2020" name="Stud. Mycol.">
        <title>101 Dothideomycetes genomes: a test case for predicting lifestyles and emergence of pathogens.</title>
        <authorList>
            <person name="Haridas S."/>
            <person name="Albert R."/>
            <person name="Binder M."/>
            <person name="Bloem J."/>
            <person name="Labutti K."/>
            <person name="Salamov A."/>
            <person name="Andreopoulos B."/>
            <person name="Baker S."/>
            <person name="Barry K."/>
            <person name="Bills G."/>
            <person name="Bluhm B."/>
            <person name="Cannon C."/>
            <person name="Castanera R."/>
            <person name="Culley D."/>
            <person name="Daum C."/>
            <person name="Ezra D."/>
            <person name="Gonzalez J."/>
            <person name="Henrissat B."/>
            <person name="Kuo A."/>
            <person name="Liang C."/>
            <person name="Lipzen A."/>
            <person name="Lutzoni F."/>
            <person name="Magnuson J."/>
            <person name="Mondo S."/>
            <person name="Nolan M."/>
            <person name="Ohm R."/>
            <person name="Pangilinan J."/>
            <person name="Park H.-J."/>
            <person name="Ramirez L."/>
            <person name="Alfaro M."/>
            <person name="Sun H."/>
            <person name="Tritt A."/>
            <person name="Yoshinaga Y."/>
            <person name="Zwiers L.-H."/>
            <person name="Turgeon B."/>
            <person name="Goodwin S."/>
            <person name="Spatafora J."/>
            <person name="Crous P."/>
            <person name="Grigoriev I."/>
        </authorList>
    </citation>
    <scope>NUCLEOTIDE SEQUENCE</scope>
    <source>
        <strain evidence="1">CBS 269.34</strain>
    </source>
</reference>
<keyword evidence="2" id="KW-1185">Reference proteome</keyword>
<dbReference type="Proteomes" id="UP000799750">
    <property type="component" value="Unassembled WGS sequence"/>
</dbReference>
<gene>
    <name evidence="1" type="ORF">BU16DRAFT_47023</name>
</gene>
<accession>A0A6A6QRV7</accession>
<organism evidence="1 2">
    <name type="scientific">Lophium mytilinum</name>
    <dbReference type="NCBI Taxonomy" id="390894"/>
    <lineage>
        <taxon>Eukaryota</taxon>
        <taxon>Fungi</taxon>
        <taxon>Dikarya</taxon>
        <taxon>Ascomycota</taxon>
        <taxon>Pezizomycotina</taxon>
        <taxon>Dothideomycetes</taxon>
        <taxon>Pleosporomycetidae</taxon>
        <taxon>Mytilinidiales</taxon>
        <taxon>Mytilinidiaceae</taxon>
        <taxon>Lophium</taxon>
    </lineage>
</organism>
<name>A0A6A6QRV7_9PEZI</name>
<evidence type="ECO:0000313" key="2">
    <source>
        <dbReference type="Proteomes" id="UP000799750"/>
    </source>
</evidence>
<dbReference type="AlphaFoldDB" id="A0A6A6QRV7"/>
<dbReference type="EMBL" id="MU004190">
    <property type="protein sequence ID" value="KAF2494740.1"/>
    <property type="molecule type" value="Genomic_DNA"/>
</dbReference>